<comment type="caution">
    <text evidence="1">The sequence shown here is derived from an EMBL/GenBank/DDBJ whole genome shotgun (WGS) entry which is preliminary data.</text>
</comment>
<sequence length="112" mass="12456">MIDRRMQVAFLPYTRSITTHPVVAPLLTRFRSVVGDSWDIFTGPAMDSRAGEYGMARFGLFVLLMGLGRSGEAYCPESCTCSISRIVCIDPEPGIEDFPVLTLDDMENITEM</sequence>
<protein>
    <submittedName>
        <fullName evidence="1">Uncharacterized protein</fullName>
    </submittedName>
</protein>
<dbReference type="Proteomes" id="UP001434883">
    <property type="component" value="Unassembled WGS sequence"/>
</dbReference>
<evidence type="ECO:0000313" key="2">
    <source>
        <dbReference type="Proteomes" id="UP001434883"/>
    </source>
</evidence>
<evidence type="ECO:0000313" key="1">
    <source>
        <dbReference type="EMBL" id="MEQ2195984.1"/>
    </source>
</evidence>
<keyword evidence="2" id="KW-1185">Reference proteome</keyword>
<organism evidence="1 2">
    <name type="scientific">Xenoophorus captivus</name>
    <dbReference type="NCBI Taxonomy" id="1517983"/>
    <lineage>
        <taxon>Eukaryota</taxon>
        <taxon>Metazoa</taxon>
        <taxon>Chordata</taxon>
        <taxon>Craniata</taxon>
        <taxon>Vertebrata</taxon>
        <taxon>Euteleostomi</taxon>
        <taxon>Actinopterygii</taxon>
        <taxon>Neopterygii</taxon>
        <taxon>Teleostei</taxon>
        <taxon>Neoteleostei</taxon>
        <taxon>Acanthomorphata</taxon>
        <taxon>Ovalentaria</taxon>
        <taxon>Atherinomorphae</taxon>
        <taxon>Cyprinodontiformes</taxon>
        <taxon>Goodeidae</taxon>
        <taxon>Xenoophorus</taxon>
    </lineage>
</organism>
<dbReference type="EMBL" id="JAHRIN010013099">
    <property type="protein sequence ID" value="MEQ2195984.1"/>
    <property type="molecule type" value="Genomic_DNA"/>
</dbReference>
<accession>A0ABV0QJL9</accession>
<name>A0ABV0QJL9_9TELE</name>
<gene>
    <name evidence="1" type="ORF">XENOCAPTIV_021467</name>
</gene>
<proteinExistence type="predicted"/>
<reference evidence="1 2" key="1">
    <citation type="submission" date="2021-06" db="EMBL/GenBank/DDBJ databases">
        <authorList>
            <person name="Palmer J.M."/>
        </authorList>
    </citation>
    <scope>NUCLEOTIDE SEQUENCE [LARGE SCALE GENOMIC DNA]</scope>
    <source>
        <strain evidence="1 2">XC_2019</strain>
        <tissue evidence="1">Muscle</tissue>
    </source>
</reference>